<comment type="caution">
    <text evidence="9">The sequence shown here is derived from an EMBL/GenBank/DDBJ whole genome shotgun (WGS) entry which is preliminary data.</text>
</comment>
<accession>A0A0A0EKM5</accession>
<protein>
    <recommendedName>
        <fullName evidence="7">Thioredoxin</fullName>
    </recommendedName>
</protein>
<dbReference type="OrthoDB" id="9790390at2"/>
<dbReference type="InterPro" id="IPR013766">
    <property type="entry name" value="Thioredoxin_domain"/>
</dbReference>
<evidence type="ECO:0000259" key="8">
    <source>
        <dbReference type="PROSITE" id="PS51352"/>
    </source>
</evidence>
<dbReference type="InterPro" id="IPR049299">
    <property type="entry name" value="Thio2_N"/>
</dbReference>
<dbReference type="Gene3D" id="2.30.30.380">
    <property type="entry name" value="Zn-finger domain of Sec23/24"/>
    <property type="match status" value="1"/>
</dbReference>
<sequence>MSTTERTPATDPLLVACPHCHAPNRVPAARLSEAPVCGRCGQGLFNGKPVALGVDHFATHVNRGDLPVLVDFWAPWCGPCKMMAPQFERAAAELEPQVRLAKVDTQSEPTLGQQYAIRSIPTLVLFKGGRERARQAGAMAAADIVRWTRQHLPG</sequence>
<evidence type="ECO:0000256" key="3">
    <source>
        <dbReference type="ARBA" id="ARBA00022723"/>
    </source>
</evidence>
<dbReference type="eggNOG" id="COG0526">
    <property type="taxonomic scope" value="Bacteria"/>
</dbReference>
<dbReference type="SUPFAM" id="SSF52833">
    <property type="entry name" value="Thioredoxin-like"/>
    <property type="match status" value="1"/>
</dbReference>
<evidence type="ECO:0000256" key="6">
    <source>
        <dbReference type="ARBA" id="ARBA00023284"/>
    </source>
</evidence>
<organism evidence="9 10">
    <name type="scientific">Lysobacter concretionis Ko07 = DSM 16239</name>
    <dbReference type="NCBI Taxonomy" id="1122185"/>
    <lineage>
        <taxon>Bacteria</taxon>
        <taxon>Pseudomonadati</taxon>
        <taxon>Pseudomonadota</taxon>
        <taxon>Gammaproteobacteria</taxon>
        <taxon>Lysobacterales</taxon>
        <taxon>Lysobacteraceae</taxon>
        <taxon>Novilysobacter</taxon>
    </lineage>
</organism>
<dbReference type="GO" id="GO:0045454">
    <property type="term" value="P:cell redox homeostasis"/>
    <property type="evidence" value="ECO:0007669"/>
    <property type="project" value="TreeGrafter"/>
</dbReference>
<evidence type="ECO:0000256" key="1">
    <source>
        <dbReference type="ARBA" id="ARBA00008987"/>
    </source>
</evidence>
<dbReference type="NCBIfam" id="TIGR01068">
    <property type="entry name" value="thioredoxin"/>
    <property type="match status" value="1"/>
</dbReference>
<dbReference type="PANTHER" id="PTHR45663:SF11">
    <property type="entry name" value="GEO12009P1"/>
    <property type="match status" value="1"/>
</dbReference>
<dbReference type="EMBL" id="AVPS01000006">
    <property type="protein sequence ID" value="KGM51556.1"/>
    <property type="molecule type" value="Genomic_DNA"/>
</dbReference>
<dbReference type="NCBIfam" id="NF008229">
    <property type="entry name" value="PRK10996.1"/>
    <property type="match status" value="1"/>
</dbReference>
<dbReference type="PROSITE" id="PS00194">
    <property type="entry name" value="THIOREDOXIN_1"/>
    <property type="match status" value="1"/>
</dbReference>
<dbReference type="GO" id="GO:0015035">
    <property type="term" value="F:protein-disulfide reductase activity"/>
    <property type="evidence" value="ECO:0007669"/>
    <property type="project" value="UniProtKB-UniRule"/>
</dbReference>
<dbReference type="InterPro" id="IPR005746">
    <property type="entry name" value="Thioredoxin"/>
</dbReference>
<dbReference type="InterPro" id="IPR017937">
    <property type="entry name" value="Thioredoxin_CS"/>
</dbReference>
<keyword evidence="6" id="KW-0676">Redox-active center</keyword>
<keyword evidence="10" id="KW-1185">Reference proteome</keyword>
<keyword evidence="4" id="KW-0249">Electron transport</keyword>
<gene>
    <name evidence="9" type="ORF">N792_10560</name>
</gene>
<name>A0A0A0EKM5_9GAMM</name>
<dbReference type="STRING" id="1122185.N792_10560"/>
<evidence type="ECO:0000256" key="4">
    <source>
        <dbReference type="ARBA" id="ARBA00022982"/>
    </source>
</evidence>
<evidence type="ECO:0000256" key="7">
    <source>
        <dbReference type="NCBIfam" id="TIGR01068"/>
    </source>
</evidence>
<dbReference type="Pfam" id="PF21352">
    <property type="entry name" value="Zn_ribbon_Thio2"/>
    <property type="match status" value="1"/>
</dbReference>
<reference evidence="9 10" key="1">
    <citation type="submission" date="2013-08" db="EMBL/GenBank/DDBJ databases">
        <title>Genome sequencing of Lysobacter.</title>
        <authorList>
            <person name="Zhang S."/>
            <person name="Wang G."/>
        </authorList>
    </citation>
    <scope>NUCLEOTIDE SEQUENCE [LARGE SCALE GENOMIC DNA]</scope>
    <source>
        <strain evidence="9 10">Ko07</strain>
    </source>
</reference>
<proteinExistence type="inferred from homology"/>
<dbReference type="Proteomes" id="UP000030017">
    <property type="component" value="Unassembled WGS sequence"/>
</dbReference>
<dbReference type="RefSeq" id="WP_036194251.1">
    <property type="nucleotide sequence ID" value="NZ_AVPS01000006.1"/>
</dbReference>
<dbReference type="PROSITE" id="PS51352">
    <property type="entry name" value="THIOREDOXIN_2"/>
    <property type="match status" value="1"/>
</dbReference>
<dbReference type="FunFam" id="3.40.30.10:FF:000001">
    <property type="entry name" value="Thioredoxin"/>
    <property type="match status" value="1"/>
</dbReference>
<comment type="similarity">
    <text evidence="1">Belongs to the thioredoxin family.</text>
</comment>
<dbReference type="GO" id="GO:0046872">
    <property type="term" value="F:metal ion binding"/>
    <property type="evidence" value="ECO:0007669"/>
    <property type="project" value="UniProtKB-KW"/>
</dbReference>
<dbReference type="InterPro" id="IPR036249">
    <property type="entry name" value="Thioredoxin-like_sf"/>
</dbReference>
<keyword evidence="2" id="KW-0813">Transport</keyword>
<dbReference type="CDD" id="cd02947">
    <property type="entry name" value="TRX_family"/>
    <property type="match status" value="1"/>
</dbReference>
<keyword evidence="3" id="KW-0479">Metal-binding</keyword>
<evidence type="ECO:0000256" key="2">
    <source>
        <dbReference type="ARBA" id="ARBA00022448"/>
    </source>
</evidence>
<dbReference type="PRINTS" id="PR00421">
    <property type="entry name" value="THIOREDOXIN"/>
</dbReference>
<dbReference type="PANTHER" id="PTHR45663">
    <property type="entry name" value="GEO12009P1"/>
    <property type="match status" value="1"/>
</dbReference>
<dbReference type="AlphaFoldDB" id="A0A0A0EKM5"/>
<dbReference type="GO" id="GO:0005829">
    <property type="term" value="C:cytosol"/>
    <property type="evidence" value="ECO:0007669"/>
    <property type="project" value="TreeGrafter"/>
</dbReference>
<evidence type="ECO:0000313" key="9">
    <source>
        <dbReference type="EMBL" id="KGM51556.1"/>
    </source>
</evidence>
<evidence type="ECO:0000313" key="10">
    <source>
        <dbReference type="Proteomes" id="UP000030017"/>
    </source>
</evidence>
<feature type="domain" description="Thioredoxin" evidence="8">
    <location>
        <begin position="28"/>
        <end position="153"/>
    </location>
</feature>
<dbReference type="Gene3D" id="3.40.30.10">
    <property type="entry name" value="Glutaredoxin"/>
    <property type="match status" value="1"/>
</dbReference>
<evidence type="ECO:0000256" key="5">
    <source>
        <dbReference type="ARBA" id="ARBA00023157"/>
    </source>
</evidence>
<dbReference type="Pfam" id="PF00085">
    <property type="entry name" value="Thioredoxin"/>
    <property type="match status" value="1"/>
</dbReference>
<keyword evidence="5" id="KW-1015">Disulfide bond</keyword>